<dbReference type="PROSITE" id="PS50305">
    <property type="entry name" value="SIRTUIN"/>
    <property type="match status" value="1"/>
</dbReference>
<dbReference type="RefSeq" id="WP_086950791.1">
    <property type="nucleotide sequence ID" value="NZ_FWFD01000007.1"/>
</dbReference>
<evidence type="ECO:0000259" key="9">
    <source>
        <dbReference type="PROSITE" id="PS50305"/>
    </source>
</evidence>
<name>A0A1X6WLF5_9ENTE</name>
<dbReference type="OrthoDB" id="1688888at2"/>
<evidence type="ECO:0000256" key="3">
    <source>
        <dbReference type="ARBA" id="ARBA00023118"/>
    </source>
</evidence>
<reference evidence="11" key="1">
    <citation type="submission" date="2017-02" db="EMBL/GenBank/DDBJ databases">
        <authorList>
            <person name="Dridi B."/>
        </authorList>
    </citation>
    <scope>NUCLEOTIDE SEQUENCE [LARGE SCALE GENOMIC DNA]</scope>
    <source>
        <strain evidence="11">bH819</strain>
    </source>
</reference>
<dbReference type="InterPro" id="IPR041486">
    <property type="entry name" value="ThsA_STALD"/>
</dbReference>
<sequence>MINKKEYSRDIQKFIEDYSKSLRNGNAAIFAGAGLSIPSGAMGWPDLLKDVAENLGLSNDKYVDLITLAQYYVNQEDSRTELSELIMESFSPRAGLEINETQKILSKLPIDTIWTTNYDNLIEKAFKLEYKNVLVKKSPEDFSLNSSRYKTDVILYKMHGDKDTPEKAIITKDDYETYNDTHLVYTTALKGDLVEKKFLFIGFSFEDPNLEYILARIRSLIGQNKPKHYFFIEKVIRKENESVESFELRKTKQKLKIKDLKRYRIYAVEINSYNKDIPNILQIIKSKVNMNNIFISGASIEENEKKCSDLVNTIVPRLIDDSKNKIISGYGLGIGSLIINNVLDKVTENRWLKFDDTLKLYPFPQGEYSAKNWTIYRKKMIADAGIAIFIFGTKKDKNGVEVESKGMLEEFEIAHELGCKIVPVGCSGGVSKKIYETMKSNINEYHGNQRVIEMIDKLDQCEISDNEIIGNLIESIILELKK</sequence>
<evidence type="ECO:0000313" key="11">
    <source>
        <dbReference type="Proteomes" id="UP000195918"/>
    </source>
</evidence>
<keyword evidence="2" id="KW-0520">NAD</keyword>
<evidence type="ECO:0000256" key="7">
    <source>
        <dbReference type="ARBA" id="ARBA00047575"/>
    </source>
</evidence>
<keyword evidence="3" id="KW-0051">Antiviral defense</keyword>
<dbReference type="InterPro" id="IPR029035">
    <property type="entry name" value="DHS-like_NAD/FAD-binding_dom"/>
</dbReference>
<evidence type="ECO:0000256" key="8">
    <source>
        <dbReference type="PROSITE-ProRule" id="PRU00236"/>
    </source>
</evidence>
<dbReference type="InterPro" id="IPR026590">
    <property type="entry name" value="Ssirtuin_cat_dom"/>
</dbReference>
<dbReference type="SUPFAM" id="SSF52467">
    <property type="entry name" value="DHS-like NAD/FAD-binding domain"/>
    <property type="match status" value="1"/>
</dbReference>
<comment type="caution">
    <text evidence="8">Lacks conserved residue(s) required for the propagation of feature annotation.</text>
</comment>
<comment type="similarity">
    <text evidence="5">Belongs to the soluble Thoeris ThsA family.</text>
</comment>
<evidence type="ECO:0000256" key="6">
    <source>
        <dbReference type="ARBA" id="ARBA00035033"/>
    </source>
</evidence>
<evidence type="ECO:0000256" key="1">
    <source>
        <dbReference type="ARBA" id="ARBA00022801"/>
    </source>
</evidence>
<dbReference type="EMBL" id="FWFD01000007">
    <property type="protein sequence ID" value="SLM85154.1"/>
    <property type="molecule type" value="Genomic_DNA"/>
</dbReference>
<dbReference type="EC" id="3.2.2.5" evidence="4"/>
<proteinExistence type="inferred from homology"/>
<dbReference type="GO" id="GO:0051607">
    <property type="term" value="P:defense response to virus"/>
    <property type="evidence" value="ECO:0007669"/>
    <property type="project" value="UniProtKB-KW"/>
</dbReference>
<comment type="catalytic activity">
    <reaction evidence="7">
        <text>NAD(+) + H2O = ADP-D-ribose + nicotinamide + H(+)</text>
        <dbReference type="Rhea" id="RHEA:16301"/>
        <dbReference type="ChEBI" id="CHEBI:15377"/>
        <dbReference type="ChEBI" id="CHEBI:15378"/>
        <dbReference type="ChEBI" id="CHEBI:17154"/>
        <dbReference type="ChEBI" id="CHEBI:57540"/>
        <dbReference type="ChEBI" id="CHEBI:57967"/>
        <dbReference type="EC" id="3.2.2.5"/>
    </reaction>
    <physiologicalReaction direction="left-to-right" evidence="7">
        <dbReference type="Rhea" id="RHEA:16302"/>
    </physiologicalReaction>
</comment>
<evidence type="ECO:0000313" key="10">
    <source>
        <dbReference type="EMBL" id="SLM85154.1"/>
    </source>
</evidence>
<feature type="domain" description="Deacetylase sirtuin-type" evidence="9">
    <location>
        <begin position="4"/>
        <end position="287"/>
    </location>
</feature>
<dbReference type="Proteomes" id="UP000195918">
    <property type="component" value="Unassembled WGS sequence"/>
</dbReference>
<protein>
    <recommendedName>
        <fullName evidence="6">NAD(+) hydrolase ThsA</fullName>
        <ecNumber evidence="4">3.2.2.5</ecNumber>
    </recommendedName>
</protein>
<accession>A0A1X6WLF5</accession>
<dbReference type="Pfam" id="PF18185">
    <property type="entry name" value="STALD"/>
    <property type="match status" value="1"/>
</dbReference>
<dbReference type="GO" id="GO:0003953">
    <property type="term" value="F:NAD+ nucleosidase activity"/>
    <property type="evidence" value="ECO:0007669"/>
    <property type="project" value="UniProtKB-EC"/>
</dbReference>
<evidence type="ECO:0000256" key="2">
    <source>
        <dbReference type="ARBA" id="ARBA00023027"/>
    </source>
</evidence>
<gene>
    <name evidence="10" type="ORF">FM121_03585</name>
</gene>
<evidence type="ECO:0000256" key="4">
    <source>
        <dbReference type="ARBA" id="ARBA00034327"/>
    </source>
</evidence>
<keyword evidence="11" id="KW-1185">Reference proteome</keyword>
<organism evidence="10 11">
    <name type="scientific">Vagococcus fluvialis bH819</name>
    <dbReference type="NCBI Taxonomy" id="1255619"/>
    <lineage>
        <taxon>Bacteria</taxon>
        <taxon>Bacillati</taxon>
        <taxon>Bacillota</taxon>
        <taxon>Bacilli</taxon>
        <taxon>Lactobacillales</taxon>
        <taxon>Enterococcaceae</taxon>
        <taxon>Vagococcus</taxon>
    </lineage>
</organism>
<evidence type="ECO:0000256" key="5">
    <source>
        <dbReference type="ARBA" id="ARBA00035014"/>
    </source>
</evidence>
<dbReference type="Pfam" id="PF13289">
    <property type="entry name" value="SIR2_2"/>
    <property type="match status" value="1"/>
</dbReference>
<keyword evidence="1" id="KW-0378">Hydrolase</keyword>
<dbReference type="AlphaFoldDB" id="A0A1X6WLF5"/>